<gene>
    <name evidence="1" type="ORF">FWK35_00027288</name>
</gene>
<evidence type="ECO:0000313" key="1">
    <source>
        <dbReference type="EMBL" id="KAF0713638.1"/>
    </source>
</evidence>
<protein>
    <submittedName>
        <fullName evidence="1">Uncharacterized protein</fullName>
    </submittedName>
</protein>
<reference evidence="1 2" key="1">
    <citation type="submission" date="2019-08" db="EMBL/GenBank/DDBJ databases">
        <title>Whole genome of Aphis craccivora.</title>
        <authorList>
            <person name="Voronova N.V."/>
            <person name="Shulinski R.S."/>
            <person name="Bandarenka Y.V."/>
            <person name="Zhorov D.G."/>
            <person name="Warner D."/>
        </authorList>
    </citation>
    <scope>NUCLEOTIDE SEQUENCE [LARGE SCALE GENOMIC DNA]</scope>
    <source>
        <strain evidence="1">180601</strain>
        <tissue evidence="1">Whole Body</tissue>
    </source>
</reference>
<organism evidence="1 2">
    <name type="scientific">Aphis craccivora</name>
    <name type="common">Cowpea aphid</name>
    <dbReference type="NCBI Taxonomy" id="307492"/>
    <lineage>
        <taxon>Eukaryota</taxon>
        <taxon>Metazoa</taxon>
        <taxon>Ecdysozoa</taxon>
        <taxon>Arthropoda</taxon>
        <taxon>Hexapoda</taxon>
        <taxon>Insecta</taxon>
        <taxon>Pterygota</taxon>
        <taxon>Neoptera</taxon>
        <taxon>Paraneoptera</taxon>
        <taxon>Hemiptera</taxon>
        <taxon>Sternorrhyncha</taxon>
        <taxon>Aphidomorpha</taxon>
        <taxon>Aphidoidea</taxon>
        <taxon>Aphididae</taxon>
        <taxon>Aphidini</taxon>
        <taxon>Aphis</taxon>
        <taxon>Aphis</taxon>
    </lineage>
</organism>
<name>A0A6G0VY49_APHCR</name>
<dbReference type="EMBL" id="VUJU01010608">
    <property type="protein sequence ID" value="KAF0713638.1"/>
    <property type="molecule type" value="Genomic_DNA"/>
</dbReference>
<accession>A0A6G0VY49</accession>
<keyword evidence="2" id="KW-1185">Reference proteome</keyword>
<comment type="caution">
    <text evidence="1">The sequence shown here is derived from an EMBL/GenBank/DDBJ whole genome shotgun (WGS) entry which is preliminary data.</text>
</comment>
<dbReference type="Proteomes" id="UP000478052">
    <property type="component" value="Unassembled WGS sequence"/>
</dbReference>
<evidence type="ECO:0000313" key="2">
    <source>
        <dbReference type="Proteomes" id="UP000478052"/>
    </source>
</evidence>
<proteinExistence type="predicted"/>
<dbReference type="AlphaFoldDB" id="A0A6G0VY49"/>
<dbReference type="OrthoDB" id="6586959at2759"/>
<sequence length="64" mass="7388">MSNSQTLYYVDGTFKYCTKFFHQLFSIHAYRNGVFVPVLQIPSSIQALCHLHSSIIGALHRTIW</sequence>